<dbReference type="AlphaFoldDB" id="A0A9X1PMU2"/>
<feature type="signal peptide" evidence="1">
    <location>
        <begin position="1"/>
        <end position="19"/>
    </location>
</feature>
<feature type="chain" id="PRO_5040741299" description="DUF4848 domain-containing protein" evidence="1">
    <location>
        <begin position="20"/>
        <end position="379"/>
    </location>
</feature>
<evidence type="ECO:0008006" key="4">
    <source>
        <dbReference type="Google" id="ProtNLM"/>
    </source>
</evidence>
<name>A0A9X1PMU2_9BACT</name>
<keyword evidence="3" id="KW-1185">Reference proteome</keyword>
<protein>
    <recommendedName>
        <fullName evidence="4">DUF4848 domain-containing protein</fullName>
    </recommendedName>
</protein>
<dbReference type="EMBL" id="JAJTTC010000001">
    <property type="protein sequence ID" value="MCF0061341.1"/>
    <property type="molecule type" value="Genomic_DNA"/>
</dbReference>
<dbReference type="Proteomes" id="UP001139000">
    <property type="component" value="Unassembled WGS sequence"/>
</dbReference>
<dbReference type="PROSITE" id="PS51257">
    <property type="entry name" value="PROKAR_LIPOPROTEIN"/>
    <property type="match status" value="1"/>
</dbReference>
<keyword evidence="1" id="KW-0732">Signal</keyword>
<evidence type="ECO:0000256" key="1">
    <source>
        <dbReference type="SAM" id="SignalP"/>
    </source>
</evidence>
<comment type="caution">
    <text evidence="2">The sequence shown here is derived from an EMBL/GenBank/DDBJ whole genome shotgun (WGS) entry which is preliminary data.</text>
</comment>
<evidence type="ECO:0000313" key="3">
    <source>
        <dbReference type="Proteomes" id="UP001139000"/>
    </source>
</evidence>
<dbReference type="RefSeq" id="WP_234654574.1">
    <property type="nucleotide sequence ID" value="NZ_CP094997.1"/>
</dbReference>
<reference evidence="2" key="1">
    <citation type="submission" date="2021-12" db="EMBL/GenBank/DDBJ databases">
        <title>Novel species in genus Dyadobacter.</title>
        <authorList>
            <person name="Ma C."/>
        </authorList>
    </citation>
    <scope>NUCLEOTIDE SEQUENCE</scope>
    <source>
        <strain evidence="2">LJ419</strain>
    </source>
</reference>
<sequence>MKRSLPFLLSKLKSLSVYSCVIAGLGFAGCQELAPSAENGTSDLSIPTDKTIIRNDISSLRTADSSNEVDKLMSKFAKVLAKSLQSEKFRGFLKSEASKKFDGDFDILFSKSKDVIIDRYSLSDLLIKSGELNSDELEALMRINKKLNISIPVNIEKWDTKSEAPIVIYIPSTYVENKTEFFSGNDYLGNDYRVDAIKEPTVPVIVIGRNERAGYNDIKSKEVNARTSGNYERIEYIKCPNLNDIEGWANGAPEIRFDGVIYSIAGGTAMTACSNTEYVPSRHHAKDGYTLAAWTATQNLFRWYFNSGHGPNYYLQTFEVDDSGSTQTTNVGVTYNGITSSIGLSYKEDDKKMKGELIYTTHPSPATIADGNIQFRLEN</sequence>
<gene>
    <name evidence="2" type="ORF">LXM26_07545</name>
</gene>
<organism evidence="2 3">
    <name type="scientific">Dyadobacter chenwenxiniae</name>
    <dbReference type="NCBI Taxonomy" id="2906456"/>
    <lineage>
        <taxon>Bacteria</taxon>
        <taxon>Pseudomonadati</taxon>
        <taxon>Bacteroidota</taxon>
        <taxon>Cytophagia</taxon>
        <taxon>Cytophagales</taxon>
        <taxon>Spirosomataceae</taxon>
        <taxon>Dyadobacter</taxon>
    </lineage>
</organism>
<proteinExistence type="predicted"/>
<evidence type="ECO:0000313" key="2">
    <source>
        <dbReference type="EMBL" id="MCF0061341.1"/>
    </source>
</evidence>
<accession>A0A9X1PMU2</accession>